<keyword evidence="1" id="KW-1133">Transmembrane helix</keyword>
<dbReference type="Proteomes" id="UP000219612">
    <property type="component" value="Unassembled WGS sequence"/>
</dbReference>
<feature type="transmembrane region" description="Helical" evidence="1">
    <location>
        <begin position="63"/>
        <end position="80"/>
    </location>
</feature>
<name>A0A285FU52_9ACTN</name>
<feature type="transmembrane region" description="Helical" evidence="1">
    <location>
        <begin position="12"/>
        <end position="35"/>
    </location>
</feature>
<sequence>MRWLFAPVPLGRVAAFRTLVYVFVFLDLTVFTPWVRSHANTPGDLYQPLLVGRILHLPTPGPLLVWGVFWLLLVLSLAAATGRAPRALGWAVFALYFEWMIIAMSYGKVDHDRVGLLVALAVLPTVGRAQHGDLTLSAKAGWALRVTQIAVICTYFLAALAKLRFGGIDWLTSAVLAQAIIRRGTWLADHIAVVPGLLIAAQFGIILFELLSPLIWVIPQKWRNWGVAFFYSFHVMTFSMITISFAPHLAAMASFLPLEKVRPIEWARRRSLRTAAPSST</sequence>
<accession>A0A285FU52</accession>
<feature type="transmembrane region" description="Helical" evidence="1">
    <location>
        <begin position="228"/>
        <end position="258"/>
    </location>
</feature>
<feature type="transmembrane region" description="Helical" evidence="1">
    <location>
        <begin position="186"/>
        <end position="208"/>
    </location>
</feature>
<gene>
    <name evidence="2" type="ORF">SAMN05421748_1011225</name>
</gene>
<protein>
    <recommendedName>
        <fullName evidence="4">Vitamin K-dependent gamma-carboxylase</fullName>
    </recommendedName>
</protein>
<reference evidence="3" key="1">
    <citation type="submission" date="2017-09" db="EMBL/GenBank/DDBJ databases">
        <authorList>
            <person name="Varghese N."/>
            <person name="Submissions S."/>
        </authorList>
    </citation>
    <scope>NUCLEOTIDE SEQUENCE [LARGE SCALE GENOMIC DNA]</scope>
    <source>
        <strain evidence="3">CGMCC 4.6857</strain>
    </source>
</reference>
<organism evidence="2 3">
    <name type="scientific">Paractinoplanes atraurantiacus</name>
    <dbReference type="NCBI Taxonomy" id="1036182"/>
    <lineage>
        <taxon>Bacteria</taxon>
        <taxon>Bacillati</taxon>
        <taxon>Actinomycetota</taxon>
        <taxon>Actinomycetes</taxon>
        <taxon>Micromonosporales</taxon>
        <taxon>Micromonosporaceae</taxon>
        <taxon>Paractinoplanes</taxon>
    </lineage>
</organism>
<proteinExistence type="predicted"/>
<dbReference type="AlphaFoldDB" id="A0A285FU52"/>
<dbReference type="OrthoDB" id="3353560at2"/>
<keyword evidence="3" id="KW-1185">Reference proteome</keyword>
<feature type="transmembrane region" description="Helical" evidence="1">
    <location>
        <begin position="87"/>
        <end position="107"/>
    </location>
</feature>
<evidence type="ECO:0000313" key="2">
    <source>
        <dbReference type="EMBL" id="SNY14809.1"/>
    </source>
</evidence>
<keyword evidence="1" id="KW-0812">Transmembrane</keyword>
<evidence type="ECO:0008006" key="4">
    <source>
        <dbReference type="Google" id="ProtNLM"/>
    </source>
</evidence>
<evidence type="ECO:0000256" key="1">
    <source>
        <dbReference type="SAM" id="Phobius"/>
    </source>
</evidence>
<dbReference type="RefSeq" id="WP_097318541.1">
    <property type="nucleotide sequence ID" value="NZ_OBDY01000001.1"/>
</dbReference>
<keyword evidence="1" id="KW-0472">Membrane</keyword>
<dbReference type="EMBL" id="OBDY01000001">
    <property type="protein sequence ID" value="SNY14809.1"/>
    <property type="molecule type" value="Genomic_DNA"/>
</dbReference>
<evidence type="ECO:0000313" key="3">
    <source>
        <dbReference type="Proteomes" id="UP000219612"/>
    </source>
</evidence>